<feature type="compositionally biased region" description="Basic residues" evidence="4">
    <location>
        <begin position="17"/>
        <end position="27"/>
    </location>
</feature>
<dbReference type="PROSITE" id="PS50088">
    <property type="entry name" value="ANK_REPEAT"/>
    <property type="match status" value="2"/>
</dbReference>
<dbReference type="InterPro" id="IPR036770">
    <property type="entry name" value="Ankyrin_rpt-contain_sf"/>
</dbReference>
<feature type="repeat" description="ANK" evidence="3">
    <location>
        <begin position="454"/>
        <end position="486"/>
    </location>
</feature>
<evidence type="ECO:0000256" key="2">
    <source>
        <dbReference type="ARBA" id="ARBA00023043"/>
    </source>
</evidence>
<dbReference type="Pfam" id="PF00023">
    <property type="entry name" value="Ank"/>
    <property type="match status" value="1"/>
</dbReference>
<dbReference type="SMART" id="SM00248">
    <property type="entry name" value="ANK"/>
    <property type="match status" value="4"/>
</dbReference>
<reference evidence="5 6" key="1">
    <citation type="journal article" date="2017" name="BMC Genomics">
        <title>Genome sequencing of 39 Akkermansia muciniphila isolates reveals its population structure, genomic and functional diverisity, and global distribution in mammalian gut microbiotas.</title>
        <authorList>
            <person name="Guo X."/>
            <person name="Li S."/>
            <person name="Zhang J."/>
            <person name="Wu F."/>
            <person name="Li X."/>
            <person name="Wu D."/>
            <person name="Zhang M."/>
            <person name="Ou Z."/>
            <person name="Jie Z."/>
            <person name="Yan Q."/>
            <person name="Li P."/>
            <person name="Yi J."/>
            <person name="Peng Y."/>
        </authorList>
    </citation>
    <scope>NUCLEOTIDE SEQUENCE [LARGE SCALE GENOMIC DNA]</scope>
    <source>
        <strain evidence="5 6">GP43</strain>
    </source>
</reference>
<dbReference type="SUPFAM" id="SSF48403">
    <property type="entry name" value="Ankyrin repeat"/>
    <property type="match status" value="1"/>
</dbReference>
<organism evidence="5 6">
    <name type="scientific">Akkermansia muciniphila</name>
    <dbReference type="NCBI Taxonomy" id="239935"/>
    <lineage>
        <taxon>Bacteria</taxon>
        <taxon>Pseudomonadati</taxon>
        <taxon>Verrucomicrobiota</taxon>
        <taxon>Verrucomicrobiia</taxon>
        <taxon>Verrucomicrobiales</taxon>
        <taxon>Akkermansiaceae</taxon>
        <taxon>Akkermansia</taxon>
    </lineage>
</organism>
<dbReference type="AlphaFoldDB" id="A0AAP8NMY0"/>
<dbReference type="RefSeq" id="WP_102735433.1">
    <property type="nucleotide sequence ID" value="NZ_CP024736.1"/>
</dbReference>
<dbReference type="PROSITE" id="PS50297">
    <property type="entry name" value="ANK_REP_REGION"/>
    <property type="match status" value="1"/>
</dbReference>
<keyword evidence="1" id="KW-0677">Repeat</keyword>
<sequence length="685" mass="77908">MPLKTRRLMKNNNSQHPLRKNSGRRKRLPEEQAWESLSEHLKNSIIASARALSAELDAENHPGTIAIDANKRLVLLPFRETPEPGIEEHFDQVCTLDKPEKTGIKRNRRYIVDWHKLFFPCKKVSPLRKKIFRELFTASGEELSSRNIFLTTGKGGEHQFMDYGEIAVEFFIFDHSRENSSIRYLSVLERCGANLHGRYHHGLTLLAFAAMSKKWGAVRYMLRAGVRGDIPGAPFDKGDALSMYRASFLHILAEGDCPGRLAREFMGMLMSKHPDTNLDVQHPDTGASPLMEACQSGNLVIARELIRHGADVNLPDKNGQTPLMCCCGEPATFHASLTQAGANPWQRDKLGRSAIVHELVDAPHPYSGLFAMLSRYPVIPEEQQLITLFAAMHAGWDCLGILAAAGLRLDMQARYHGRTLLHELARCSSPWILISLDSEQFLMNFFQPEVMDERGNTPFLEACRYGNFYAAERLLRLGADPLACNRAGFNAWDVLAEALAGIKQQKRKKLCSSRFSDLPQEYGLREPEEVPQDDDGLYELARLLHAHSIPARHPEKTIAHILAAAERHTLENFPFRTLTYLWLEAGFPMEKPELQQDFSSLILRQHVMYATLRKYSLLKDEAGLRERGERMASILSSYRHAGGKLLFPETMERKMHLWKEISMTAQPPLEVRIYPQRDQERLDRL</sequence>
<dbReference type="PANTHER" id="PTHR24198">
    <property type="entry name" value="ANKYRIN REPEAT AND PROTEIN KINASE DOMAIN-CONTAINING PROTEIN"/>
    <property type="match status" value="1"/>
</dbReference>
<feature type="repeat" description="ANK" evidence="3">
    <location>
        <begin position="285"/>
        <end position="317"/>
    </location>
</feature>
<evidence type="ECO:0000256" key="4">
    <source>
        <dbReference type="SAM" id="MobiDB-lite"/>
    </source>
</evidence>
<feature type="region of interest" description="Disordered" evidence="4">
    <location>
        <begin position="1"/>
        <end position="30"/>
    </location>
</feature>
<proteinExistence type="predicted"/>
<gene>
    <name evidence="5" type="ORF">CXU09_04290</name>
</gene>
<dbReference type="InterPro" id="IPR002110">
    <property type="entry name" value="Ankyrin_rpt"/>
</dbReference>
<name>A0AAP8NMY0_9BACT</name>
<dbReference type="Gene3D" id="1.25.40.20">
    <property type="entry name" value="Ankyrin repeat-containing domain"/>
    <property type="match status" value="2"/>
</dbReference>
<evidence type="ECO:0000313" key="6">
    <source>
        <dbReference type="Proteomes" id="UP000235914"/>
    </source>
</evidence>
<comment type="caution">
    <text evidence="5">The sequence shown here is derived from an EMBL/GenBank/DDBJ whole genome shotgun (WGS) entry which is preliminary data.</text>
</comment>
<keyword evidence="2 3" id="KW-0040">ANK repeat</keyword>
<dbReference type="EMBL" id="PJKN01000002">
    <property type="protein sequence ID" value="PNC56801.1"/>
    <property type="molecule type" value="Genomic_DNA"/>
</dbReference>
<dbReference type="Proteomes" id="UP000235914">
    <property type="component" value="Unassembled WGS sequence"/>
</dbReference>
<evidence type="ECO:0000256" key="3">
    <source>
        <dbReference type="PROSITE-ProRule" id="PRU00023"/>
    </source>
</evidence>
<evidence type="ECO:0008006" key="7">
    <source>
        <dbReference type="Google" id="ProtNLM"/>
    </source>
</evidence>
<protein>
    <recommendedName>
        <fullName evidence="7">Ankyrin repeat domain-containing protein</fullName>
    </recommendedName>
</protein>
<accession>A0AAP8NMY0</accession>
<dbReference type="Pfam" id="PF12796">
    <property type="entry name" value="Ank_2"/>
    <property type="match status" value="1"/>
</dbReference>
<evidence type="ECO:0000256" key="1">
    <source>
        <dbReference type="ARBA" id="ARBA00022737"/>
    </source>
</evidence>
<dbReference type="PANTHER" id="PTHR24198:SF165">
    <property type="entry name" value="ANKYRIN REPEAT-CONTAINING PROTEIN-RELATED"/>
    <property type="match status" value="1"/>
</dbReference>
<evidence type="ECO:0000313" key="5">
    <source>
        <dbReference type="EMBL" id="PNC56801.1"/>
    </source>
</evidence>